<dbReference type="PANTHER" id="PTHR10742:SF313">
    <property type="entry name" value="AMINE OXIDASE"/>
    <property type="match status" value="1"/>
</dbReference>
<dbReference type="InterPro" id="IPR001613">
    <property type="entry name" value="Flavin_amine_oxidase"/>
</dbReference>
<evidence type="ECO:0000313" key="8">
    <source>
        <dbReference type="Proteomes" id="UP000184356"/>
    </source>
</evidence>
<comment type="cofactor">
    <cofactor evidence="1 4">
        <name>FAD</name>
        <dbReference type="ChEBI" id="CHEBI:57692"/>
    </cofactor>
</comment>
<evidence type="ECO:0000256" key="3">
    <source>
        <dbReference type="PIRSR" id="PIRSR601613-1"/>
    </source>
</evidence>
<keyword evidence="8" id="KW-1185">Reference proteome</keyword>
<evidence type="ECO:0000256" key="2">
    <source>
        <dbReference type="ARBA" id="ARBA00023002"/>
    </source>
</evidence>
<feature type="domain" description="Amine oxidase" evidence="6">
    <location>
        <begin position="44"/>
        <end position="490"/>
    </location>
</feature>
<dbReference type="PANTHER" id="PTHR10742">
    <property type="entry name" value="FLAVIN MONOAMINE OXIDASE"/>
    <property type="match status" value="1"/>
</dbReference>
<keyword evidence="4" id="KW-0274">FAD</keyword>
<evidence type="ECO:0000313" key="7">
    <source>
        <dbReference type="EMBL" id="OJJ55855.1"/>
    </source>
</evidence>
<evidence type="ECO:0000256" key="1">
    <source>
        <dbReference type="ARBA" id="ARBA00001974"/>
    </source>
</evidence>
<dbReference type="EC" id="1.4.3.-" evidence="4"/>
<comment type="similarity">
    <text evidence="4">Belongs to the flavin monoamine oxidase family.</text>
</comment>
<dbReference type="Gene3D" id="3.90.660.10">
    <property type="match status" value="1"/>
</dbReference>
<dbReference type="SUPFAM" id="SSF54373">
    <property type="entry name" value="FAD-linked reductases, C-terminal domain"/>
    <property type="match status" value="1"/>
</dbReference>
<dbReference type="EMBL" id="KV878591">
    <property type="protein sequence ID" value="OJJ55855.1"/>
    <property type="molecule type" value="Genomic_DNA"/>
</dbReference>
<dbReference type="InterPro" id="IPR002937">
    <property type="entry name" value="Amino_oxidase"/>
</dbReference>
<dbReference type="GeneID" id="63758726"/>
<keyword evidence="5" id="KW-0732">Signal</keyword>
<name>A0A1L9T918_9EURO</name>
<dbReference type="RefSeq" id="XP_040699661.1">
    <property type="nucleotide sequence ID" value="XM_040842653.1"/>
</dbReference>
<dbReference type="SUPFAM" id="SSF51905">
    <property type="entry name" value="FAD/NAD(P)-binding domain"/>
    <property type="match status" value="1"/>
</dbReference>
<dbReference type="InterPro" id="IPR050281">
    <property type="entry name" value="Flavin_monoamine_oxidase"/>
</dbReference>
<dbReference type="Gene3D" id="3.50.50.60">
    <property type="entry name" value="FAD/NAD(P)-binding domain"/>
    <property type="match status" value="1"/>
</dbReference>
<dbReference type="STRING" id="1036612.A0A1L9T918"/>
<reference evidence="8" key="1">
    <citation type="journal article" date="2017" name="Genome Biol.">
        <title>Comparative genomics reveals high biological diversity and specific adaptations in the industrially and medically important fungal genus Aspergillus.</title>
        <authorList>
            <person name="de Vries R.P."/>
            <person name="Riley R."/>
            <person name="Wiebenga A."/>
            <person name="Aguilar-Osorio G."/>
            <person name="Amillis S."/>
            <person name="Uchima C.A."/>
            <person name="Anderluh G."/>
            <person name="Asadollahi M."/>
            <person name="Askin M."/>
            <person name="Barry K."/>
            <person name="Battaglia E."/>
            <person name="Bayram O."/>
            <person name="Benocci T."/>
            <person name="Braus-Stromeyer S.A."/>
            <person name="Caldana C."/>
            <person name="Canovas D."/>
            <person name="Cerqueira G.C."/>
            <person name="Chen F."/>
            <person name="Chen W."/>
            <person name="Choi C."/>
            <person name="Clum A."/>
            <person name="Dos Santos R.A."/>
            <person name="Damasio A.R."/>
            <person name="Diallinas G."/>
            <person name="Emri T."/>
            <person name="Fekete E."/>
            <person name="Flipphi M."/>
            <person name="Freyberg S."/>
            <person name="Gallo A."/>
            <person name="Gournas C."/>
            <person name="Habgood R."/>
            <person name="Hainaut M."/>
            <person name="Harispe M.L."/>
            <person name="Henrissat B."/>
            <person name="Hilden K.S."/>
            <person name="Hope R."/>
            <person name="Hossain A."/>
            <person name="Karabika E."/>
            <person name="Karaffa L."/>
            <person name="Karanyi Z."/>
            <person name="Krasevec N."/>
            <person name="Kuo A."/>
            <person name="Kusch H."/>
            <person name="LaButti K."/>
            <person name="Lagendijk E.L."/>
            <person name="Lapidus A."/>
            <person name="Levasseur A."/>
            <person name="Lindquist E."/>
            <person name="Lipzen A."/>
            <person name="Logrieco A.F."/>
            <person name="MacCabe A."/>
            <person name="Maekelae M.R."/>
            <person name="Malavazi I."/>
            <person name="Melin P."/>
            <person name="Meyer V."/>
            <person name="Mielnichuk N."/>
            <person name="Miskei M."/>
            <person name="Molnar A.P."/>
            <person name="Mule G."/>
            <person name="Ngan C.Y."/>
            <person name="Orejas M."/>
            <person name="Orosz E."/>
            <person name="Ouedraogo J.P."/>
            <person name="Overkamp K.M."/>
            <person name="Park H.-S."/>
            <person name="Perrone G."/>
            <person name="Piumi F."/>
            <person name="Punt P.J."/>
            <person name="Ram A.F."/>
            <person name="Ramon A."/>
            <person name="Rauscher S."/>
            <person name="Record E."/>
            <person name="Riano-Pachon D.M."/>
            <person name="Robert V."/>
            <person name="Roehrig J."/>
            <person name="Ruller R."/>
            <person name="Salamov A."/>
            <person name="Salih N.S."/>
            <person name="Samson R.A."/>
            <person name="Sandor E."/>
            <person name="Sanguinetti M."/>
            <person name="Schuetze T."/>
            <person name="Sepcic K."/>
            <person name="Shelest E."/>
            <person name="Sherlock G."/>
            <person name="Sophianopoulou V."/>
            <person name="Squina F.M."/>
            <person name="Sun H."/>
            <person name="Susca A."/>
            <person name="Todd R.B."/>
            <person name="Tsang A."/>
            <person name="Unkles S.E."/>
            <person name="van de Wiele N."/>
            <person name="van Rossen-Uffink D."/>
            <person name="Oliveira J.V."/>
            <person name="Vesth T.C."/>
            <person name="Visser J."/>
            <person name="Yu J.-H."/>
            <person name="Zhou M."/>
            <person name="Andersen M.R."/>
            <person name="Archer D.B."/>
            <person name="Baker S.E."/>
            <person name="Benoit I."/>
            <person name="Brakhage A.A."/>
            <person name="Braus G.H."/>
            <person name="Fischer R."/>
            <person name="Frisvad J.C."/>
            <person name="Goldman G.H."/>
            <person name="Houbraken J."/>
            <person name="Oakley B."/>
            <person name="Pocsi I."/>
            <person name="Scazzocchio C."/>
            <person name="Seiboth B."/>
            <person name="vanKuyk P.A."/>
            <person name="Wortman J."/>
            <person name="Dyer P.S."/>
            <person name="Grigoriev I.V."/>
        </authorList>
    </citation>
    <scope>NUCLEOTIDE SEQUENCE [LARGE SCALE GENOMIC DNA]</scope>
    <source>
        <strain evidence="8">CBS 593.65</strain>
    </source>
</reference>
<dbReference type="OrthoDB" id="7777654at2759"/>
<accession>A0A1L9T918</accession>
<dbReference type="Proteomes" id="UP000184356">
    <property type="component" value="Unassembled WGS sequence"/>
</dbReference>
<dbReference type="PRINTS" id="PR00757">
    <property type="entry name" value="AMINEOXDASEF"/>
</dbReference>
<dbReference type="VEuPathDB" id="FungiDB:ASPSYDRAFT_157578"/>
<dbReference type="GO" id="GO:0006598">
    <property type="term" value="P:polyamine catabolic process"/>
    <property type="evidence" value="ECO:0007669"/>
    <property type="project" value="TreeGrafter"/>
</dbReference>
<organism evidence="7 8">
    <name type="scientific">Aspergillus sydowii CBS 593.65</name>
    <dbReference type="NCBI Taxonomy" id="1036612"/>
    <lineage>
        <taxon>Eukaryota</taxon>
        <taxon>Fungi</taxon>
        <taxon>Dikarya</taxon>
        <taxon>Ascomycota</taxon>
        <taxon>Pezizomycotina</taxon>
        <taxon>Eurotiomycetes</taxon>
        <taxon>Eurotiomycetidae</taxon>
        <taxon>Eurotiales</taxon>
        <taxon>Aspergillaceae</taxon>
        <taxon>Aspergillus</taxon>
        <taxon>Aspergillus subgen. Nidulantes</taxon>
    </lineage>
</organism>
<evidence type="ECO:0000256" key="4">
    <source>
        <dbReference type="RuleBase" id="RU362067"/>
    </source>
</evidence>
<dbReference type="Pfam" id="PF01593">
    <property type="entry name" value="Amino_oxidase"/>
    <property type="match status" value="1"/>
</dbReference>
<keyword evidence="2 4" id="KW-0560">Oxidoreductase</keyword>
<sequence>MHLTTLFLALSGSAIQLGAGHVPQPRADDAQCTKTTVVILGGGMAGVTAAQALSNVSVTDFVILEYRDTLGGRVWHTDFGEDPNGDPYVIEYGANWVSANRRGSNVKNVQGLGSSKVENPVWRLAKKYQLKNTFSNYDSILTYNETGYTNFTDVLDSYAAVSENASEKAGQILNENIQDMTARSGLALAGWRPHKDDMEAQAVEWWNWDWEAAFSPDTSSFVFGVAGENLTFNQFGDRNNLVIDKRGYSAIIQGEADTFLKQNDPRLRLNTQVTGIEHSSDGVIVRNSDGSCISAAYAICTFSVGVLQNSDVDFAPALPDWKQTAIEKFAMGTYTKIFMQFNETFWPEDTQYFLYADPTTRGYYPVFQSLSTEGFLPGSNIIFVTVVESQAYRAELQSDEETKEQILEVLRDMFPDKEIPDPIAFAYPRWSTEPWAYGSYSNWPVGTSLEMHQNLRANVDRLWFAGEATSAQYFGFLHGAWYEGREAGENVAALLRDECVNLYGTETCGDRTHYDVLHGTSPVKSYTVENGWPVNSTDL</sequence>
<feature type="binding site" evidence="3">
    <location>
        <position position="273"/>
    </location>
    <ligand>
        <name>FAD</name>
        <dbReference type="ChEBI" id="CHEBI:57692"/>
    </ligand>
</feature>
<proteinExistence type="inferred from homology"/>
<dbReference type="GO" id="GO:0016491">
    <property type="term" value="F:oxidoreductase activity"/>
    <property type="evidence" value="ECO:0007669"/>
    <property type="project" value="UniProtKB-KW"/>
</dbReference>
<dbReference type="AlphaFoldDB" id="A0A1L9T918"/>
<gene>
    <name evidence="7" type="ORF">ASPSYDRAFT_157578</name>
</gene>
<evidence type="ECO:0000259" key="6">
    <source>
        <dbReference type="Pfam" id="PF01593"/>
    </source>
</evidence>
<protein>
    <recommendedName>
        <fullName evidence="4">Amine oxidase</fullName>
        <ecNumber evidence="4">1.4.3.-</ecNumber>
    </recommendedName>
</protein>
<evidence type="ECO:0000256" key="5">
    <source>
        <dbReference type="SAM" id="SignalP"/>
    </source>
</evidence>
<keyword evidence="4" id="KW-0285">Flavoprotein</keyword>
<dbReference type="InterPro" id="IPR036188">
    <property type="entry name" value="FAD/NAD-bd_sf"/>
</dbReference>
<feature type="chain" id="PRO_5012137634" description="Amine oxidase" evidence="5">
    <location>
        <begin position="21"/>
        <end position="539"/>
    </location>
</feature>
<feature type="signal peptide" evidence="5">
    <location>
        <begin position="1"/>
        <end position="20"/>
    </location>
</feature>